<keyword evidence="8" id="KW-0408">Iron</keyword>
<keyword evidence="11" id="KW-1185">Reference proteome</keyword>
<evidence type="ECO:0000313" key="11">
    <source>
        <dbReference type="Proteomes" id="UP000694865"/>
    </source>
</evidence>
<evidence type="ECO:0000313" key="12">
    <source>
        <dbReference type="RefSeq" id="XP_006823837.1"/>
    </source>
</evidence>
<name>A0ABM0MUZ6_SACKO</name>
<evidence type="ECO:0000256" key="1">
    <source>
        <dbReference type="ARBA" id="ARBA00001954"/>
    </source>
</evidence>
<evidence type="ECO:0000256" key="5">
    <source>
        <dbReference type="ARBA" id="ARBA00022873"/>
    </source>
</evidence>
<dbReference type="GeneID" id="100373291"/>
<dbReference type="InterPro" id="IPR038492">
    <property type="entry name" value="GBBH-like_N_sf"/>
</dbReference>
<dbReference type="Gene3D" id="3.60.130.10">
    <property type="entry name" value="Clavaminate synthase-like"/>
    <property type="match status" value="2"/>
</dbReference>
<evidence type="ECO:0000256" key="8">
    <source>
        <dbReference type="ARBA" id="ARBA00023004"/>
    </source>
</evidence>
<dbReference type="Gene3D" id="3.30.2020.30">
    <property type="match status" value="1"/>
</dbReference>
<dbReference type="PANTHER" id="PTHR10696:SF25">
    <property type="entry name" value="OXIDOREDUCTASE AIM17-RELATED"/>
    <property type="match status" value="1"/>
</dbReference>
<dbReference type="RefSeq" id="XP_006823837.1">
    <property type="nucleotide sequence ID" value="XM_006823774.1"/>
</dbReference>
<comment type="pathway">
    <text evidence="2">Amine and polyamine biosynthesis; carnitine biosynthesis.</text>
</comment>
<keyword evidence="5" id="KW-0124">Carnitine biosynthesis</keyword>
<sequence>MTFPFFRIKKKGNKSSCWPWCQAEVSLDLLQEGRLVEVSWPDNSVSRFHSVWLRHNCHCSLCKQKYSGQILIDSSSIDPQSVLDNINVLDSCVELSWRGKEIHKGVIPLSWLKDNCYSESSRIKESQERNISPFVIFDVVSKPQPINVAYSTAKIPFHMDLVYYESPPGLQLLHCLRDWPVHMKYKRPHITLNPQGQVIGVFWAPPFEAPLQVAEEDVQPYYDAYHKFSQFLHECNLQVEYKLKVGECVLFNNRRILHARKEFILNGGTRYFQGCYINIDEFKSKVEFMMVQRKTGKHAKRVGNQCFL</sequence>
<comment type="similarity">
    <text evidence="3">Belongs to the gamma-BBH/TMLD family.</text>
</comment>
<keyword evidence="4" id="KW-0479">Metal-binding</keyword>
<dbReference type="PANTHER" id="PTHR10696">
    <property type="entry name" value="GAMMA-BUTYROBETAINE HYDROXYLASE-RELATED"/>
    <property type="match status" value="1"/>
</dbReference>
<reference evidence="12" key="1">
    <citation type="submission" date="2025-08" db="UniProtKB">
        <authorList>
            <consortium name="RefSeq"/>
        </authorList>
    </citation>
    <scope>IDENTIFICATION</scope>
    <source>
        <tissue evidence="12">Testes</tissue>
    </source>
</reference>
<proteinExistence type="inferred from homology"/>
<evidence type="ECO:0000256" key="6">
    <source>
        <dbReference type="ARBA" id="ARBA00022964"/>
    </source>
</evidence>
<feature type="domain" description="TauD/TfdA-like" evidence="9">
    <location>
        <begin position="181"/>
        <end position="276"/>
    </location>
</feature>
<dbReference type="Proteomes" id="UP000694865">
    <property type="component" value="Unplaced"/>
</dbReference>
<dbReference type="Pfam" id="PF02668">
    <property type="entry name" value="TauD"/>
    <property type="match status" value="1"/>
</dbReference>
<evidence type="ECO:0000256" key="3">
    <source>
        <dbReference type="ARBA" id="ARBA00008654"/>
    </source>
</evidence>
<evidence type="ECO:0000256" key="7">
    <source>
        <dbReference type="ARBA" id="ARBA00023002"/>
    </source>
</evidence>
<gene>
    <name evidence="12" type="primary">LOC100373291</name>
</gene>
<protein>
    <submittedName>
        <fullName evidence="12">Uncharacterized protein LOC100373291</fullName>
    </submittedName>
</protein>
<dbReference type="InterPro" id="IPR050411">
    <property type="entry name" value="AlphaKG_dependent_hydroxylases"/>
</dbReference>
<comment type="cofactor">
    <cofactor evidence="1">
        <name>Fe(2+)</name>
        <dbReference type="ChEBI" id="CHEBI:29033"/>
    </cofactor>
</comment>
<accession>A0ABM0MUZ6</accession>
<dbReference type="InterPro" id="IPR003819">
    <property type="entry name" value="TauD/TfdA-like"/>
</dbReference>
<dbReference type="InterPro" id="IPR042098">
    <property type="entry name" value="TauD-like_sf"/>
</dbReference>
<evidence type="ECO:0000259" key="10">
    <source>
        <dbReference type="Pfam" id="PF06155"/>
    </source>
</evidence>
<keyword evidence="6" id="KW-0223">Dioxygenase</keyword>
<keyword evidence="7" id="KW-0560">Oxidoreductase</keyword>
<evidence type="ECO:0000256" key="4">
    <source>
        <dbReference type="ARBA" id="ARBA00022723"/>
    </source>
</evidence>
<evidence type="ECO:0000256" key="2">
    <source>
        <dbReference type="ARBA" id="ARBA00005022"/>
    </source>
</evidence>
<dbReference type="Pfam" id="PF06155">
    <property type="entry name" value="GBBH-like_N"/>
    <property type="match status" value="1"/>
</dbReference>
<evidence type="ECO:0000259" key="9">
    <source>
        <dbReference type="Pfam" id="PF02668"/>
    </source>
</evidence>
<feature type="domain" description="Gamma-butyrobetaine hydroxylase-like N-terminal" evidence="10">
    <location>
        <begin position="29"/>
        <end position="99"/>
    </location>
</feature>
<dbReference type="InterPro" id="IPR010376">
    <property type="entry name" value="GBBH-like_N"/>
</dbReference>
<dbReference type="SUPFAM" id="SSF51197">
    <property type="entry name" value="Clavaminate synthase-like"/>
    <property type="match status" value="1"/>
</dbReference>
<organism evidence="11 12">
    <name type="scientific">Saccoglossus kowalevskii</name>
    <name type="common">Acorn worm</name>
    <dbReference type="NCBI Taxonomy" id="10224"/>
    <lineage>
        <taxon>Eukaryota</taxon>
        <taxon>Metazoa</taxon>
        <taxon>Hemichordata</taxon>
        <taxon>Enteropneusta</taxon>
        <taxon>Harrimaniidae</taxon>
        <taxon>Saccoglossus</taxon>
    </lineage>
</organism>